<evidence type="ECO:0000313" key="1">
    <source>
        <dbReference type="EnsemblPlants" id="AET7Gv20560700.11"/>
    </source>
</evidence>
<reference evidence="2" key="1">
    <citation type="journal article" date="2014" name="Science">
        <title>Ancient hybridizations among the ancestral genomes of bread wheat.</title>
        <authorList>
            <consortium name="International Wheat Genome Sequencing Consortium,"/>
            <person name="Marcussen T."/>
            <person name="Sandve S.R."/>
            <person name="Heier L."/>
            <person name="Spannagl M."/>
            <person name="Pfeifer M."/>
            <person name="Jakobsen K.S."/>
            <person name="Wulff B.B."/>
            <person name="Steuernagel B."/>
            <person name="Mayer K.F."/>
            <person name="Olsen O.A."/>
        </authorList>
    </citation>
    <scope>NUCLEOTIDE SEQUENCE [LARGE SCALE GENOMIC DNA]</scope>
    <source>
        <strain evidence="2">cv. AL8/78</strain>
    </source>
</reference>
<keyword evidence="2" id="KW-1185">Reference proteome</keyword>
<reference evidence="1" key="5">
    <citation type="journal article" date="2021" name="G3 (Bethesda)">
        <title>Aegilops tauschii genome assembly Aet v5.0 features greater sequence contiguity and improved annotation.</title>
        <authorList>
            <person name="Wang L."/>
            <person name="Zhu T."/>
            <person name="Rodriguez J.C."/>
            <person name="Deal K.R."/>
            <person name="Dubcovsky J."/>
            <person name="McGuire P.E."/>
            <person name="Lux T."/>
            <person name="Spannagl M."/>
            <person name="Mayer K.F.X."/>
            <person name="Baldrich P."/>
            <person name="Meyers B.C."/>
            <person name="Huo N."/>
            <person name="Gu Y.Q."/>
            <person name="Zhou H."/>
            <person name="Devos K.M."/>
            <person name="Bennetzen J.L."/>
            <person name="Unver T."/>
            <person name="Budak H."/>
            <person name="Gulick P.J."/>
            <person name="Galiba G."/>
            <person name="Kalapos B."/>
            <person name="Nelson D.R."/>
            <person name="Li P."/>
            <person name="You F.M."/>
            <person name="Luo M.C."/>
            <person name="Dvorak J."/>
        </authorList>
    </citation>
    <scope>NUCLEOTIDE SEQUENCE [LARGE SCALE GENOMIC DNA]</scope>
    <source>
        <strain evidence="1">cv. AL8/78</strain>
    </source>
</reference>
<sequence>MLTEMAAWKKSYCDILIVMMEVHLLLRTLGCQTSSAGCIFRDLRLHIY</sequence>
<dbReference type="Gramene" id="AET7Gv20560700.11">
    <property type="protein sequence ID" value="AET7Gv20560700.11"/>
    <property type="gene ID" value="AET7Gv20560700"/>
</dbReference>
<dbReference type="Proteomes" id="UP000015105">
    <property type="component" value="Chromosome 7D"/>
</dbReference>
<reference evidence="1" key="4">
    <citation type="submission" date="2019-03" db="UniProtKB">
        <authorList>
            <consortium name="EnsemblPlants"/>
        </authorList>
    </citation>
    <scope>IDENTIFICATION</scope>
</reference>
<reference evidence="1" key="3">
    <citation type="journal article" date="2017" name="Nature">
        <title>Genome sequence of the progenitor of the wheat D genome Aegilops tauschii.</title>
        <authorList>
            <person name="Luo M.C."/>
            <person name="Gu Y.Q."/>
            <person name="Puiu D."/>
            <person name="Wang H."/>
            <person name="Twardziok S.O."/>
            <person name="Deal K.R."/>
            <person name="Huo N."/>
            <person name="Zhu T."/>
            <person name="Wang L."/>
            <person name="Wang Y."/>
            <person name="McGuire P.E."/>
            <person name="Liu S."/>
            <person name="Long H."/>
            <person name="Ramasamy R.K."/>
            <person name="Rodriguez J.C."/>
            <person name="Van S.L."/>
            <person name="Yuan L."/>
            <person name="Wang Z."/>
            <person name="Xia Z."/>
            <person name="Xiao L."/>
            <person name="Anderson O.D."/>
            <person name="Ouyang S."/>
            <person name="Liang Y."/>
            <person name="Zimin A.V."/>
            <person name="Pertea G."/>
            <person name="Qi P."/>
            <person name="Bennetzen J.L."/>
            <person name="Dai X."/>
            <person name="Dawson M.W."/>
            <person name="Muller H.G."/>
            <person name="Kugler K."/>
            <person name="Rivarola-Duarte L."/>
            <person name="Spannagl M."/>
            <person name="Mayer K.F.X."/>
            <person name="Lu F.H."/>
            <person name="Bevan M.W."/>
            <person name="Leroy P."/>
            <person name="Li P."/>
            <person name="You F.M."/>
            <person name="Sun Q."/>
            <person name="Liu Z."/>
            <person name="Lyons E."/>
            <person name="Wicker T."/>
            <person name="Salzberg S.L."/>
            <person name="Devos K.M."/>
            <person name="Dvorak J."/>
        </authorList>
    </citation>
    <scope>NUCLEOTIDE SEQUENCE [LARGE SCALE GENOMIC DNA]</scope>
    <source>
        <strain evidence="1">cv. AL8/78</strain>
    </source>
</reference>
<dbReference type="AlphaFoldDB" id="A0A453RF08"/>
<reference evidence="2" key="2">
    <citation type="journal article" date="2017" name="Nat. Plants">
        <title>The Aegilops tauschii genome reveals multiple impacts of transposons.</title>
        <authorList>
            <person name="Zhao G."/>
            <person name="Zou C."/>
            <person name="Li K."/>
            <person name="Wang K."/>
            <person name="Li T."/>
            <person name="Gao L."/>
            <person name="Zhang X."/>
            <person name="Wang H."/>
            <person name="Yang Z."/>
            <person name="Liu X."/>
            <person name="Jiang W."/>
            <person name="Mao L."/>
            <person name="Kong X."/>
            <person name="Jiao Y."/>
            <person name="Jia J."/>
        </authorList>
    </citation>
    <scope>NUCLEOTIDE SEQUENCE [LARGE SCALE GENOMIC DNA]</scope>
    <source>
        <strain evidence="2">cv. AL8/78</strain>
    </source>
</reference>
<dbReference type="EnsemblPlants" id="AET7Gv20560700.11">
    <property type="protein sequence ID" value="AET7Gv20560700.11"/>
    <property type="gene ID" value="AET7Gv20560700"/>
</dbReference>
<protein>
    <submittedName>
        <fullName evidence="1">Uncharacterized protein</fullName>
    </submittedName>
</protein>
<name>A0A453RF08_AEGTS</name>
<proteinExistence type="predicted"/>
<accession>A0A453RF08</accession>
<organism evidence="1 2">
    <name type="scientific">Aegilops tauschii subsp. strangulata</name>
    <name type="common">Goatgrass</name>
    <dbReference type="NCBI Taxonomy" id="200361"/>
    <lineage>
        <taxon>Eukaryota</taxon>
        <taxon>Viridiplantae</taxon>
        <taxon>Streptophyta</taxon>
        <taxon>Embryophyta</taxon>
        <taxon>Tracheophyta</taxon>
        <taxon>Spermatophyta</taxon>
        <taxon>Magnoliopsida</taxon>
        <taxon>Liliopsida</taxon>
        <taxon>Poales</taxon>
        <taxon>Poaceae</taxon>
        <taxon>BOP clade</taxon>
        <taxon>Pooideae</taxon>
        <taxon>Triticodae</taxon>
        <taxon>Triticeae</taxon>
        <taxon>Triticinae</taxon>
        <taxon>Aegilops</taxon>
    </lineage>
</organism>
<evidence type="ECO:0000313" key="2">
    <source>
        <dbReference type="Proteomes" id="UP000015105"/>
    </source>
</evidence>